<comment type="caution">
    <text evidence="8">The sequence shown here is derived from an EMBL/GenBank/DDBJ whole genome shotgun (WGS) entry which is preliminary data.</text>
</comment>
<dbReference type="SMART" id="SM00220">
    <property type="entry name" value="S_TKc"/>
    <property type="match status" value="1"/>
</dbReference>
<evidence type="ECO:0000256" key="4">
    <source>
        <dbReference type="ARBA" id="ARBA00022840"/>
    </source>
</evidence>
<keyword evidence="2 5" id="KW-0547">Nucleotide-binding</keyword>
<evidence type="ECO:0000313" key="9">
    <source>
        <dbReference type="Proteomes" id="UP000326912"/>
    </source>
</evidence>
<dbReference type="AlphaFoldDB" id="A0A5J4KQ13"/>
<dbReference type="GO" id="GO:0005524">
    <property type="term" value="F:ATP binding"/>
    <property type="evidence" value="ECO:0007669"/>
    <property type="project" value="UniProtKB-UniRule"/>
</dbReference>
<dbReference type="PANTHER" id="PTHR43289">
    <property type="entry name" value="MITOGEN-ACTIVATED PROTEIN KINASE KINASE KINASE 20-RELATED"/>
    <property type="match status" value="1"/>
</dbReference>
<evidence type="ECO:0000256" key="5">
    <source>
        <dbReference type="PROSITE-ProRule" id="PRU10141"/>
    </source>
</evidence>
<keyword evidence="6" id="KW-0472">Membrane</keyword>
<evidence type="ECO:0000256" key="2">
    <source>
        <dbReference type="ARBA" id="ARBA00022741"/>
    </source>
</evidence>
<evidence type="ECO:0000256" key="3">
    <source>
        <dbReference type="ARBA" id="ARBA00022777"/>
    </source>
</evidence>
<protein>
    <recommendedName>
        <fullName evidence="7">Protein kinase domain-containing protein</fullName>
    </recommendedName>
</protein>
<evidence type="ECO:0000256" key="6">
    <source>
        <dbReference type="SAM" id="Phobius"/>
    </source>
</evidence>
<dbReference type="InterPro" id="IPR011009">
    <property type="entry name" value="Kinase-like_dom_sf"/>
</dbReference>
<dbReference type="PANTHER" id="PTHR43289:SF34">
    <property type="entry name" value="SERINE_THREONINE-PROTEIN KINASE YBDM-RELATED"/>
    <property type="match status" value="1"/>
</dbReference>
<feature type="domain" description="Protein kinase" evidence="7">
    <location>
        <begin position="12"/>
        <end position="265"/>
    </location>
</feature>
<reference evidence="8 9" key="1">
    <citation type="submission" date="2019-10" db="EMBL/GenBank/DDBJ databases">
        <title>Dictyobacter vulcani sp. nov., within the class Ktedonobacteria, isolated from soil of volcanic Mt. Zao.</title>
        <authorList>
            <person name="Zheng Y."/>
            <person name="Wang C.M."/>
            <person name="Sakai Y."/>
            <person name="Abe K."/>
            <person name="Yokota A."/>
            <person name="Yabe S."/>
        </authorList>
    </citation>
    <scope>NUCLEOTIDE SEQUENCE [LARGE SCALE GENOMIC DNA]</scope>
    <source>
        <strain evidence="8 9">W12</strain>
    </source>
</reference>
<dbReference type="EMBL" id="BKZW01000002">
    <property type="protein sequence ID" value="GER89683.1"/>
    <property type="molecule type" value="Genomic_DNA"/>
</dbReference>
<dbReference type="SUPFAM" id="SSF56112">
    <property type="entry name" value="Protein kinase-like (PK-like)"/>
    <property type="match status" value="1"/>
</dbReference>
<sequence length="391" mass="43299">MHNSIGQQIGNYKIHQMIGCGGYAEVHLGEHLFLRKQAAIKLLHAQLADTLAIKNFHHEAQLISQLNHPHIVRVLEFGVAENIPYLAMEYAPNGTLRQLHPRGSQLTLETILAYVTQLGAAIQYAHDHKLIHRDIKPDNILLTANNDLLLSDFGIALIQATTQQSTKEAIGTVAYMAPEQLQGKPCFASDQYALGIMIYEWISGTTPFQGSPTEVCTQHMFTPPSSLKGQIPTLSAEVEQVLFKALAKEPKERFPSIQSFVDAFRAAIHNSTEQVWSSSITPTEPAQKTIFTPTATTASYTPPPYASIAATQAIATKGSLTDWIIPHIVYPLSYTIMLYLFLLVVDFFAFGLKKDLFTNTPSIQIIAMTTGTFAVSCCTVIFAYYVMKRRS</sequence>
<dbReference type="GO" id="GO:0004674">
    <property type="term" value="F:protein serine/threonine kinase activity"/>
    <property type="evidence" value="ECO:0007669"/>
    <property type="project" value="TreeGrafter"/>
</dbReference>
<dbReference type="Pfam" id="PF00069">
    <property type="entry name" value="Pkinase"/>
    <property type="match status" value="1"/>
</dbReference>
<dbReference type="PROSITE" id="PS50011">
    <property type="entry name" value="PROTEIN_KINASE_DOM"/>
    <property type="match status" value="1"/>
</dbReference>
<keyword evidence="6" id="KW-0812">Transmembrane</keyword>
<dbReference type="Proteomes" id="UP000326912">
    <property type="component" value="Unassembled WGS sequence"/>
</dbReference>
<feature type="transmembrane region" description="Helical" evidence="6">
    <location>
        <begin position="328"/>
        <end position="350"/>
    </location>
</feature>
<name>A0A5J4KQ13_9CHLR</name>
<feature type="binding site" evidence="5">
    <location>
        <position position="41"/>
    </location>
    <ligand>
        <name>ATP</name>
        <dbReference type="ChEBI" id="CHEBI:30616"/>
    </ligand>
</feature>
<keyword evidence="1" id="KW-0808">Transferase</keyword>
<proteinExistence type="predicted"/>
<dbReference type="PROSITE" id="PS00107">
    <property type="entry name" value="PROTEIN_KINASE_ATP"/>
    <property type="match status" value="1"/>
</dbReference>
<keyword evidence="3" id="KW-0418">Kinase</keyword>
<dbReference type="CDD" id="cd14014">
    <property type="entry name" value="STKc_PknB_like"/>
    <property type="match status" value="1"/>
</dbReference>
<evidence type="ECO:0000259" key="7">
    <source>
        <dbReference type="PROSITE" id="PS50011"/>
    </source>
</evidence>
<dbReference type="InterPro" id="IPR000719">
    <property type="entry name" value="Prot_kinase_dom"/>
</dbReference>
<dbReference type="PROSITE" id="PS00108">
    <property type="entry name" value="PROTEIN_KINASE_ST"/>
    <property type="match status" value="1"/>
</dbReference>
<dbReference type="Gene3D" id="1.10.510.10">
    <property type="entry name" value="Transferase(Phosphotransferase) domain 1"/>
    <property type="match status" value="1"/>
</dbReference>
<organism evidence="8 9">
    <name type="scientific">Dictyobacter vulcani</name>
    <dbReference type="NCBI Taxonomy" id="2607529"/>
    <lineage>
        <taxon>Bacteria</taxon>
        <taxon>Bacillati</taxon>
        <taxon>Chloroflexota</taxon>
        <taxon>Ktedonobacteria</taxon>
        <taxon>Ktedonobacterales</taxon>
        <taxon>Dictyobacteraceae</taxon>
        <taxon>Dictyobacter</taxon>
    </lineage>
</organism>
<keyword evidence="6" id="KW-1133">Transmembrane helix</keyword>
<keyword evidence="4 5" id="KW-0067">ATP-binding</keyword>
<evidence type="ECO:0000313" key="8">
    <source>
        <dbReference type="EMBL" id="GER89683.1"/>
    </source>
</evidence>
<dbReference type="InterPro" id="IPR017441">
    <property type="entry name" value="Protein_kinase_ATP_BS"/>
</dbReference>
<accession>A0A5J4KQ13</accession>
<evidence type="ECO:0000256" key="1">
    <source>
        <dbReference type="ARBA" id="ARBA00022679"/>
    </source>
</evidence>
<gene>
    <name evidence="8" type="ORF">KDW_38450</name>
</gene>
<feature type="transmembrane region" description="Helical" evidence="6">
    <location>
        <begin position="362"/>
        <end position="386"/>
    </location>
</feature>
<keyword evidence="9" id="KW-1185">Reference proteome</keyword>
<dbReference type="InterPro" id="IPR008271">
    <property type="entry name" value="Ser/Thr_kinase_AS"/>
</dbReference>